<evidence type="ECO:0000313" key="1">
    <source>
        <dbReference type="EMBL" id="EAR83497.1"/>
    </source>
</evidence>
<organism evidence="1 2">
    <name type="scientific">Tetrahymena thermophila (strain SB210)</name>
    <dbReference type="NCBI Taxonomy" id="312017"/>
    <lineage>
        <taxon>Eukaryota</taxon>
        <taxon>Sar</taxon>
        <taxon>Alveolata</taxon>
        <taxon>Ciliophora</taxon>
        <taxon>Intramacronucleata</taxon>
        <taxon>Oligohymenophorea</taxon>
        <taxon>Hymenostomatida</taxon>
        <taxon>Tetrahymenina</taxon>
        <taxon>Tetrahymenidae</taxon>
        <taxon>Tetrahymena</taxon>
    </lineage>
</organism>
<accession>Q22E15</accession>
<dbReference type="Proteomes" id="UP000009168">
    <property type="component" value="Unassembled WGS sequence"/>
</dbReference>
<reference evidence="2" key="1">
    <citation type="journal article" date="2006" name="PLoS Biol.">
        <title>Macronuclear genome sequence of the ciliate Tetrahymena thermophila, a model eukaryote.</title>
        <authorList>
            <person name="Eisen J.A."/>
            <person name="Coyne R.S."/>
            <person name="Wu M."/>
            <person name="Wu D."/>
            <person name="Thiagarajan M."/>
            <person name="Wortman J.R."/>
            <person name="Badger J.H."/>
            <person name="Ren Q."/>
            <person name="Amedeo P."/>
            <person name="Jones K.M."/>
            <person name="Tallon L.J."/>
            <person name="Delcher A.L."/>
            <person name="Salzberg S.L."/>
            <person name="Silva J.C."/>
            <person name="Haas B.J."/>
            <person name="Majoros W.H."/>
            <person name="Farzad M."/>
            <person name="Carlton J.M."/>
            <person name="Smith R.K. Jr."/>
            <person name="Garg J."/>
            <person name="Pearlman R.E."/>
            <person name="Karrer K.M."/>
            <person name="Sun L."/>
            <person name="Manning G."/>
            <person name="Elde N.C."/>
            <person name="Turkewitz A.P."/>
            <person name="Asai D.J."/>
            <person name="Wilkes D.E."/>
            <person name="Wang Y."/>
            <person name="Cai H."/>
            <person name="Collins K."/>
            <person name="Stewart B.A."/>
            <person name="Lee S.R."/>
            <person name="Wilamowska K."/>
            <person name="Weinberg Z."/>
            <person name="Ruzzo W.L."/>
            <person name="Wloga D."/>
            <person name="Gaertig J."/>
            <person name="Frankel J."/>
            <person name="Tsao C.-C."/>
            <person name="Gorovsky M.A."/>
            <person name="Keeling P.J."/>
            <person name="Waller R.F."/>
            <person name="Patron N.J."/>
            <person name="Cherry J.M."/>
            <person name="Stover N.A."/>
            <person name="Krieger C.J."/>
            <person name="del Toro C."/>
            <person name="Ryder H.F."/>
            <person name="Williamson S.C."/>
            <person name="Barbeau R.A."/>
            <person name="Hamilton E.P."/>
            <person name="Orias E."/>
        </authorList>
    </citation>
    <scope>NUCLEOTIDE SEQUENCE [LARGE SCALE GENOMIC DNA]</scope>
    <source>
        <strain evidence="2">SB210</strain>
    </source>
</reference>
<name>Q22E15_TETTS</name>
<dbReference type="AlphaFoldDB" id="Q22E15"/>
<dbReference type="HOGENOM" id="CLU_781879_0_0_1"/>
<gene>
    <name evidence="1" type="ORF">TTHERM_00925430</name>
</gene>
<dbReference type="EMBL" id="GG662513">
    <property type="protein sequence ID" value="EAR83497.1"/>
    <property type="molecule type" value="Genomic_DNA"/>
</dbReference>
<dbReference type="KEGG" id="tet:TTHERM_00925430"/>
<proteinExistence type="predicted"/>
<dbReference type="RefSeq" id="XP_001031160.1">
    <property type="nucleotide sequence ID" value="XM_001031160.1"/>
</dbReference>
<dbReference type="InParanoid" id="Q22E15"/>
<protein>
    <submittedName>
        <fullName evidence="1">Uncharacterized protein</fullName>
    </submittedName>
</protein>
<sequence length="355" mass="41638">MSCFIYCKLSFEKDYQRIQIDDNLFFENKISFEDLEDYLQYNFYMTPVQILQKSVSDEQFIYNYSSIVLQLKERFLEKILNFVFENNSYELILRLPKNKSTFKVKFLLNLIRKKLKIDSRIYISTLNQNQFQLEDSVSVLETIFVSLQSFNSSPIKQIAQQDNYSIPFDQISEASTSDQSLSESKERSSDTFIDLLFNPQYFNSTKDNNFQCLNNINNQDKICVENNLFVNESVINTQQNQSSDFLKNLSYSSELNSTQTNNQQYVNNFQNKMHICVENNIYNGIPLVSNKKNLFKVPPKPQNQSHRTSNPFLKKQDFFNSSIRNKSFLNNSSKGESEIQKVVCVPIKKSIAKQF</sequence>
<keyword evidence="2" id="KW-1185">Reference proteome</keyword>
<dbReference type="GeneID" id="7843360"/>
<evidence type="ECO:0000313" key="2">
    <source>
        <dbReference type="Proteomes" id="UP000009168"/>
    </source>
</evidence>